<dbReference type="RefSeq" id="WP_093204579.1">
    <property type="nucleotide sequence ID" value="NZ_FNGS01000006.1"/>
</dbReference>
<organism evidence="1 2">
    <name type="scientific">Siphonobacter aquaeclarae</name>
    <dbReference type="NCBI Taxonomy" id="563176"/>
    <lineage>
        <taxon>Bacteria</taxon>
        <taxon>Pseudomonadati</taxon>
        <taxon>Bacteroidota</taxon>
        <taxon>Cytophagia</taxon>
        <taxon>Cytophagales</taxon>
        <taxon>Cytophagaceae</taxon>
        <taxon>Siphonobacter</taxon>
    </lineage>
</organism>
<dbReference type="STRING" id="563176.SAMN04488090_3288"/>
<protein>
    <recommendedName>
        <fullName evidence="3">Lipoprotein</fullName>
    </recommendedName>
</protein>
<dbReference type="OrthoDB" id="163809at2"/>
<keyword evidence="2" id="KW-1185">Reference proteome</keyword>
<evidence type="ECO:0008006" key="3">
    <source>
        <dbReference type="Google" id="ProtNLM"/>
    </source>
</evidence>
<evidence type="ECO:0000313" key="1">
    <source>
        <dbReference type="EMBL" id="SDM38646.1"/>
    </source>
</evidence>
<dbReference type="EMBL" id="FNGS01000006">
    <property type="protein sequence ID" value="SDM38646.1"/>
    <property type="molecule type" value="Genomic_DNA"/>
</dbReference>
<dbReference type="AlphaFoldDB" id="A0A1G9ST71"/>
<dbReference type="Proteomes" id="UP000198901">
    <property type="component" value="Unassembled WGS sequence"/>
</dbReference>
<dbReference type="PROSITE" id="PS51257">
    <property type="entry name" value="PROKAR_LIPOPROTEIN"/>
    <property type="match status" value="1"/>
</dbReference>
<sequence length="139" mass="14978">MKKYFLLGLVLLSACQQKDIQKPADSKALALSINQSDKASFASGDVSVKVLNIEDSRCPMNANCIHLGWAKVSFSLTAGGEEVKGERYFGADAQLPKNDTEIKAGGRLFEVTVQEVTPYPCTGCPNQPASQAVLNVKEK</sequence>
<evidence type="ECO:0000313" key="2">
    <source>
        <dbReference type="Proteomes" id="UP000198901"/>
    </source>
</evidence>
<accession>A0A1G9ST71</accession>
<proteinExistence type="predicted"/>
<gene>
    <name evidence="1" type="ORF">SAMN04488090_3288</name>
</gene>
<name>A0A1G9ST71_9BACT</name>
<reference evidence="1 2" key="1">
    <citation type="submission" date="2016-10" db="EMBL/GenBank/DDBJ databases">
        <authorList>
            <person name="de Groot N.N."/>
        </authorList>
    </citation>
    <scope>NUCLEOTIDE SEQUENCE [LARGE SCALE GENOMIC DNA]</scope>
    <source>
        <strain evidence="1 2">DSM 21668</strain>
    </source>
</reference>